<accession>A0A0D2GRW9</accession>
<feature type="transmembrane region" description="Helical" evidence="6">
    <location>
        <begin position="119"/>
        <end position="142"/>
    </location>
</feature>
<dbReference type="Pfam" id="PF07690">
    <property type="entry name" value="MFS_1"/>
    <property type="match status" value="1"/>
</dbReference>
<feature type="transmembrane region" description="Helical" evidence="6">
    <location>
        <begin position="436"/>
        <end position="458"/>
    </location>
</feature>
<feature type="transmembrane region" description="Helical" evidence="6">
    <location>
        <begin position="211"/>
        <end position="231"/>
    </location>
</feature>
<dbReference type="GeneID" id="25311467"/>
<sequence>MPSKDKEDYNAETAKMGESESDSSSAHSLPVPVVTPEPDLEKTTSKASHRTSKSGRSNPDHVPATAQDWDGEDDPDNPLNWPLPIKIYHTLVPALQCFTVTFGSSVYTPSVPEVARHFGVSTTAAIVPLTVYVIGLGFGPVLSAPLSETYGRRAVYLSFFPPSLFMSLGAGFSKSYASLVVCRLLAGLLGSGCLAVGAGTNSDLFSHLHRAVASAVFLLAPFLGPALGPTLGGFVTMKKGWRWTQWLILFWGVIAYAISLPQRETYKKIILKERAQKLGLPPPPNPLPPGMSKFRFVLVVTLLRPLRMLFTESIVAFFSIYTAFNFSVLFGFFAAFPVVFQSPYPEIQIYHFNTGESGLVFLGIGLGVALATLIFIWIDRLIYRKKTLKRRSQGDFTPLAPEERLWAAMLGSFLLPIGLFWFAWTAKREIHWISPVIATIPFGIGNLLVFCSCVLYLIDTYGPLTGASAAAANGFLRYVIGAVFPLFTVQMYRGMGVAWATSLMGFVTIALLPIPWVLYKYGPKIRQRSAYTLSS</sequence>
<proteinExistence type="predicted"/>
<feature type="transmembrane region" description="Helical" evidence="6">
    <location>
        <begin position="87"/>
        <end position="107"/>
    </location>
</feature>
<keyword evidence="4 6" id="KW-0472">Membrane</keyword>
<dbReference type="RefSeq" id="XP_013279012.1">
    <property type="nucleotide sequence ID" value="XM_013423558.1"/>
</dbReference>
<dbReference type="GO" id="GO:0015606">
    <property type="term" value="F:spermidine transmembrane transporter activity"/>
    <property type="evidence" value="ECO:0007669"/>
    <property type="project" value="TreeGrafter"/>
</dbReference>
<dbReference type="InterPro" id="IPR020846">
    <property type="entry name" value="MFS_dom"/>
</dbReference>
<feature type="transmembrane region" description="Helical" evidence="6">
    <location>
        <begin position="314"/>
        <end position="340"/>
    </location>
</feature>
<dbReference type="PANTHER" id="PTHR23502">
    <property type="entry name" value="MAJOR FACILITATOR SUPERFAMILY"/>
    <property type="match status" value="1"/>
</dbReference>
<feature type="region of interest" description="Disordered" evidence="5">
    <location>
        <begin position="1"/>
        <end position="76"/>
    </location>
</feature>
<dbReference type="Proteomes" id="UP000053029">
    <property type="component" value="Unassembled WGS sequence"/>
</dbReference>
<dbReference type="PANTHER" id="PTHR23502:SF182">
    <property type="entry name" value="POLYAMINE TRANSPORTER, PUTATIVE-RELATED"/>
    <property type="match status" value="1"/>
</dbReference>
<dbReference type="GO" id="GO:0000297">
    <property type="term" value="F:spermine transmembrane transporter activity"/>
    <property type="evidence" value="ECO:0007669"/>
    <property type="project" value="TreeGrafter"/>
</dbReference>
<feature type="transmembrane region" description="Helical" evidence="6">
    <location>
        <begin position="178"/>
        <end position="199"/>
    </location>
</feature>
<evidence type="ECO:0000313" key="9">
    <source>
        <dbReference type="Proteomes" id="UP000053029"/>
    </source>
</evidence>
<dbReference type="EMBL" id="KN846976">
    <property type="protein sequence ID" value="KIW75204.1"/>
    <property type="molecule type" value="Genomic_DNA"/>
</dbReference>
<evidence type="ECO:0000259" key="7">
    <source>
        <dbReference type="PROSITE" id="PS50850"/>
    </source>
</evidence>
<protein>
    <recommendedName>
        <fullName evidence="7">Major facilitator superfamily (MFS) profile domain-containing protein</fullName>
    </recommendedName>
</protein>
<reference evidence="8 9" key="1">
    <citation type="submission" date="2015-01" db="EMBL/GenBank/DDBJ databases">
        <title>The Genome Sequence of Fonsecaea pedrosoi CBS 271.37.</title>
        <authorList>
            <consortium name="The Broad Institute Genomics Platform"/>
            <person name="Cuomo C."/>
            <person name="de Hoog S."/>
            <person name="Gorbushina A."/>
            <person name="Stielow B."/>
            <person name="Teixiera M."/>
            <person name="Abouelleil A."/>
            <person name="Chapman S.B."/>
            <person name="Priest M."/>
            <person name="Young S.K."/>
            <person name="Wortman J."/>
            <person name="Nusbaum C."/>
            <person name="Birren B."/>
        </authorList>
    </citation>
    <scope>NUCLEOTIDE SEQUENCE [LARGE SCALE GENOMIC DNA]</scope>
    <source>
        <strain evidence="8 9">CBS 271.37</strain>
    </source>
</reference>
<keyword evidence="9" id="KW-1185">Reference proteome</keyword>
<dbReference type="FunFam" id="1.20.1250.20:FF:000011">
    <property type="entry name" value="MFS multidrug transporter, putative"/>
    <property type="match status" value="1"/>
</dbReference>
<evidence type="ECO:0000256" key="4">
    <source>
        <dbReference type="ARBA" id="ARBA00023136"/>
    </source>
</evidence>
<name>A0A0D2GRW9_9EURO</name>
<feature type="transmembrane region" description="Helical" evidence="6">
    <location>
        <begin position="498"/>
        <end position="519"/>
    </location>
</feature>
<dbReference type="InterPro" id="IPR036259">
    <property type="entry name" value="MFS_trans_sf"/>
</dbReference>
<feature type="transmembrane region" description="Helical" evidence="6">
    <location>
        <begin position="470"/>
        <end position="492"/>
    </location>
</feature>
<evidence type="ECO:0000313" key="8">
    <source>
        <dbReference type="EMBL" id="KIW75204.1"/>
    </source>
</evidence>
<dbReference type="AlphaFoldDB" id="A0A0D2GRW9"/>
<feature type="domain" description="Major facilitator superfamily (MFS) profile" evidence="7">
    <location>
        <begin position="89"/>
        <end position="535"/>
    </location>
</feature>
<gene>
    <name evidence="8" type="ORF">Z517_11977</name>
</gene>
<feature type="transmembrane region" description="Helical" evidence="6">
    <location>
        <begin position="154"/>
        <end position="172"/>
    </location>
</feature>
<organism evidence="8 9">
    <name type="scientific">Fonsecaea pedrosoi CBS 271.37</name>
    <dbReference type="NCBI Taxonomy" id="1442368"/>
    <lineage>
        <taxon>Eukaryota</taxon>
        <taxon>Fungi</taxon>
        <taxon>Dikarya</taxon>
        <taxon>Ascomycota</taxon>
        <taxon>Pezizomycotina</taxon>
        <taxon>Eurotiomycetes</taxon>
        <taxon>Chaetothyriomycetidae</taxon>
        <taxon>Chaetothyriales</taxon>
        <taxon>Herpotrichiellaceae</taxon>
        <taxon>Fonsecaea</taxon>
    </lineage>
</organism>
<evidence type="ECO:0000256" key="3">
    <source>
        <dbReference type="ARBA" id="ARBA00022989"/>
    </source>
</evidence>
<evidence type="ECO:0000256" key="1">
    <source>
        <dbReference type="ARBA" id="ARBA00004141"/>
    </source>
</evidence>
<comment type="subcellular location">
    <subcellularLocation>
        <location evidence="1">Membrane</location>
        <topology evidence="1">Multi-pass membrane protein</topology>
    </subcellularLocation>
</comment>
<evidence type="ECO:0000256" key="6">
    <source>
        <dbReference type="SAM" id="Phobius"/>
    </source>
</evidence>
<keyword evidence="2 6" id="KW-0812">Transmembrane</keyword>
<evidence type="ECO:0000256" key="2">
    <source>
        <dbReference type="ARBA" id="ARBA00022692"/>
    </source>
</evidence>
<evidence type="ECO:0000256" key="5">
    <source>
        <dbReference type="SAM" id="MobiDB-lite"/>
    </source>
</evidence>
<dbReference type="PROSITE" id="PS50850">
    <property type="entry name" value="MFS"/>
    <property type="match status" value="1"/>
</dbReference>
<feature type="transmembrane region" description="Helical" evidence="6">
    <location>
        <begin position="360"/>
        <end position="383"/>
    </location>
</feature>
<feature type="transmembrane region" description="Helical" evidence="6">
    <location>
        <begin position="243"/>
        <end position="260"/>
    </location>
</feature>
<dbReference type="CDD" id="cd17323">
    <property type="entry name" value="MFS_Tpo1_MDR_like"/>
    <property type="match status" value="1"/>
</dbReference>
<dbReference type="InterPro" id="IPR011701">
    <property type="entry name" value="MFS"/>
</dbReference>
<dbReference type="SUPFAM" id="SSF103473">
    <property type="entry name" value="MFS general substrate transporter"/>
    <property type="match status" value="1"/>
</dbReference>
<dbReference type="OrthoDB" id="3936150at2759"/>
<dbReference type="VEuPathDB" id="FungiDB:Z517_11977"/>
<dbReference type="HOGENOM" id="CLU_008455_11_3_1"/>
<keyword evidence="3 6" id="KW-1133">Transmembrane helix</keyword>
<feature type="transmembrane region" description="Helical" evidence="6">
    <location>
        <begin position="404"/>
        <end position="424"/>
    </location>
</feature>
<dbReference type="Gene3D" id="1.20.1250.20">
    <property type="entry name" value="MFS general substrate transporter like domains"/>
    <property type="match status" value="1"/>
</dbReference>
<dbReference type="GO" id="GO:0005886">
    <property type="term" value="C:plasma membrane"/>
    <property type="evidence" value="ECO:0007669"/>
    <property type="project" value="TreeGrafter"/>
</dbReference>